<dbReference type="AlphaFoldDB" id="X0VXB3"/>
<reference evidence="1" key="1">
    <citation type="journal article" date="2014" name="Front. Microbiol.">
        <title>High frequency of phylogenetically diverse reductive dehalogenase-homologous genes in deep subseafloor sedimentary metagenomes.</title>
        <authorList>
            <person name="Kawai M."/>
            <person name="Futagami T."/>
            <person name="Toyoda A."/>
            <person name="Takaki Y."/>
            <person name="Nishi S."/>
            <person name="Hori S."/>
            <person name="Arai W."/>
            <person name="Tsubouchi T."/>
            <person name="Morono Y."/>
            <person name="Uchiyama I."/>
            <person name="Ito T."/>
            <person name="Fujiyama A."/>
            <person name="Inagaki F."/>
            <person name="Takami H."/>
        </authorList>
    </citation>
    <scope>NUCLEOTIDE SEQUENCE</scope>
    <source>
        <strain evidence="1">Expedition CK06-06</strain>
    </source>
</reference>
<dbReference type="EMBL" id="BARS01021571">
    <property type="protein sequence ID" value="GAG05146.1"/>
    <property type="molecule type" value="Genomic_DNA"/>
</dbReference>
<organism evidence="1">
    <name type="scientific">marine sediment metagenome</name>
    <dbReference type="NCBI Taxonomy" id="412755"/>
    <lineage>
        <taxon>unclassified sequences</taxon>
        <taxon>metagenomes</taxon>
        <taxon>ecological metagenomes</taxon>
    </lineage>
</organism>
<accession>X0VXB3</accession>
<proteinExistence type="predicted"/>
<evidence type="ECO:0000313" key="1">
    <source>
        <dbReference type="EMBL" id="GAG05146.1"/>
    </source>
</evidence>
<gene>
    <name evidence="1" type="ORF">S01H1_34627</name>
</gene>
<comment type="caution">
    <text evidence="1">The sequence shown here is derived from an EMBL/GenBank/DDBJ whole genome shotgun (WGS) entry which is preliminary data.</text>
</comment>
<protein>
    <submittedName>
        <fullName evidence="1">Uncharacterized protein</fullName>
    </submittedName>
</protein>
<sequence length="40" mass="4634">KAKRVLGWEPKVEFGELAKMMTDADMEIAKREKIIKEAEL</sequence>
<feature type="non-terminal residue" evidence="1">
    <location>
        <position position="1"/>
    </location>
</feature>
<name>X0VXB3_9ZZZZ</name>